<dbReference type="SUPFAM" id="SSF55961">
    <property type="entry name" value="Bet v1-like"/>
    <property type="match status" value="1"/>
</dbReference>
<evidence type="ECO:0008006" key="3">
    <source>
        <dbReference type="Google" id="ProtNLM"/>
    </source>
</evidence>
<dbReference type="InterPro" id="IPR023393">
    <property type="entry name" value="START-like_dom_sf"/>
</dbReference>
<dbReference type="Gene3D" id="3.30.530.20">
    <property type="match status" value="1"/>
</dbReference>
<sequence>MSGQEPTFRKTSVVDAPTDKVWALVTTQEGINHEMGPYLKMTMPKAFRGKSIADVAPGTHIGKSFLLLFGAVPFGFDDITVAQIEPGRMFREESAMTGMRTWVHHRTLEPDGAKTIVTDAVTLAPHLPIPGLHKLLAKILSAFFAHRHRRLQGYFADAKAAA</sequence>
<accession>E5XKU4</accession>
<dbReference type="STRING" id="679197.HMPREF9336_00113"/>
<evidence type="ECO:0000313" key="1">
    <source>
        <dbReference type="EMBL" id="EFV15029.1"/>
    </source>
</evidence>
<dbReference type="Proteomes" id="UP000004816">
    <property type="component" value="Unassembled WGS sequence"/>
</dbReference>
<dbReference type="EMBL" id="ACZI02000003">
    <property type="protein sequence ID" value="EFV15029.1"/>
    <property type="molecule type" value="Genomic_DNA"/>
</dbReference>
<name>E5XKU4_SEGRC</name>
<proteinExistence type="predicted"/>
<dbReference type="eggNOG" id="COG4276">
    <property type="taxonomic scope" value="Bacteria"/>
</dbReference>
<protein>
    <recommendedName>
        <fullName evidence="3">Ligand-binding SRPBCC domain-containing protein</fullName>
    </recommendedName>
</protein>
<organism evidence="1 2">
    <name type="scientific">Segniliparus rugosus (strain ATCC BAA-974 / DSM 45345 / CCUG 50838 / CIP 108380 / JCM 13579 / CDC 945)</name>
    <dbReference type="NCBI Taxonomy" id="679197"/>
    <lineage>
        <taxon>Bacteria</taxon>
        <taxon>Bacillati</taxon>
        <taxon>Actinomycetota</taxon>
        <taxon>Actinomycetes</taxon>
        <taxon>Mycobacteriales</taxon>
        <taxon>Segniliparaceae</taxon>
        <taxon>Segniliparus</taxon>
    </lineage>
</organism>
<evidence type="ECO:0000313" key="2">
    <source>
        <dbReference type="Proteomes" id="UP000004816"/>
    </source>
</evidence>
<reference evidence="1 2" key="1">
    <citation type="journal article" date="2011" name="Stand. Genomic Sci.">
        <title>High quality draft genome sequence of Segniliparus rugosus CDC 945(T)= (ATCC BAA-974(T)).</title>
        <authorList>
            <person name="Earl A.M."/>
            <person name="Desjardins C.A."/>
            <person name="Fitzgerald M.G."/>
            <person name="Arachchi H.M."/>
            <person name="Zeng Q."/>
            <person name="Mehta T."/>
            <person name="Griggs A."/>
            <person name="Birren B.W."/>
            <person name="Toney N.C."/>
            <person name="Carr J."/>
            <person name="Posey J."/>
            <person name="Butler W.R."/>
        </authorList>
    </citation>
    <scope>NUCLEOTIDE SEQUENCE [LARGE SCALE GENOMIC DNA]</scope>
    <source>
        <strain evidence="2">ATCC BAA-974 / DSM 45345 / CCUG 50838 / CIP 108380 / JCM 13579 / CDC 945</strain>
    </source>
</reference>
<dbReference type="OrthoDB" id="7063435at2"/>
<gene>
    <name evidence="1" type="ORF">HMPREF9336_00113</name>
</gene>
<dbReference type="AlphaFoldDB" id="E5XKU4"/>
<keyword evidence="2" id="KW-1185">Reference proteome</keyword>
<comment type="caution">
    <text evidence="1">The sequence shown here is derived from an EMBL/GenBank/DDBJ whole genome shotgun (WGS) entry which is preliminary data.</text>
</comment>
<dbReference type="RefSeq" id="WP_007466800.1">
    <property type="nucleotide sequence ID" value="NZ_KI391954.1"/>
</dbReference>
<dbReference type="HOGENOM" id="CLU_132600_0_0_11"/>